<dbReference type="GO" id="GO:0016020">
    <property type="term" value="C:membrane"/>
    <property type="evidence" value="ECO:0007669"/>
    <property type="project" value="UniProtKB-SubCell"/>
</dbReference>
<feature type="domain" description="Large ribosomal subunit protein uL18 C-terminal eukaryotes" evidence="16">
    <location>
        <begin position="237"/>
        <end position="295"/>
    </location>
</feature>
<feature type="transmembrane region" description="Helical" evidence="14">
    <location>
        <begin position="571"/>
        <end position="600"/>
    </location>
</feature>
<keyword evidence="10 14" id="KW-0472">Membrane</keyword>
<dbReference type="HAMAP" id="MF_01337_A">
    <property type="entry name" value="Ribosomal_uL18_A"/>
    <property type="match status" value="1"/>
</dbReference>
<keyword evidence="5" id="KW-0963">Cytoplasm</keyword>
<evidence type="ECO:0000256" key="1">
    <source>
        <dbReference type="ARBA" id="ARBA00004021"/>
    </source>
</evidence>
<evidence type="ECO:0000256" key="3">
    <source>
        <dbReference type="ARBA" id="ARBA00004496"/>
    </source>
</evidence>
<dbReference type="InterPro" id="IPR025607">
    <property type="entry name" value="Ribosomal_uL18_C_euk"/>
</dbReference>
<evidence type="ECO:0000256" key="14">
    <source>
        <dbReference type="SAM" id="Phobius"/>
    </source>
</evidence>
<dbReference type="PRINTS" id="PR00058">
    <property type="entry name" value="RIBOSOMALL5"/>
</dbReference>
<accession>A0A6P6Y6Y8</accession>
<feature type="domain" description="Amino acid transporter transmembrane" evidence="15">
    <location>
        <begin position="298"/>
        <end position="704"/>
    </location>
</feature>
<dbReference type="KEGG" id="dpte:113795075"/>
<dbReference type="GO" id="GO:0000027">
    <property type="term" value="P:ribosomal large subunit assembly"/>
    <property type="evidence" value="ECO:0007669"/>
    <property type="project" value="TreeGrafter"/>
</dbReference>
<evidence type="ECO:0000256" key="5">
    <source>
        <dbReference type="ARBA" id="ARBA00022490"/>
    </source>
</evidence>
<evidence type="ECO:0000256" key="8">
    <source>
        <dbReference type="ARBA" id="ARBA00022980"/>
    </source>
</evidence>
<protein>
    <recommendedName>
        <fullName evidence="12">Large ribosomal subunit protein uL18</fullName>
    </recommendedName>
    <alternativeName>
        <fullName evidence="13">60S ribosomal protein L5</fullName>
    </alternativeName>
</protein>
<dbReference type="Gene3D" id="3.30.420.100">
    <property type="match status" value="1"/>
</dbReference>
<dbReference type="InterPro" id="IPR057268">
    <property type="entry name" value="Ribosomal_L18"/>
</dbReference>
<dbReference type="FunFam" id="3.30.420.100:FF:000002">
    <property type="entry name" value="60S ribosomal protein L5"/>
    <property type="match status" value="1"/>
</dbReference>
<evidence type="ECO:0000256" key="11">
    <source>
        <dbReference type="ARBA" id="ARBA00023274"/>
    </source>
</evidence>
<evidence type="ECO:0000313" key="18">
    <source>
        <dbReference type="RefSeq" id="XP_027201060.1"/>
    </source>
</evidence>
<sequence>MAGFVKVVKNKAYFKRFQVKFKRRREGKTDYYARRRLVVQDKNKYNTPKYRLIVRFTNKDIICQIAYAKIEGDKIVCAAYSHELPRYGIKCGLTNYAAAYCTGLLLARRLLQKFKLDSIYKGSEEVNGEQYTVENLDGQPRSFRAYLDVGLARTTTGARVFGVMKGAADGGIDIPHSTKRFPGYDNESKEFNADVHRDHIFGQHVAEYMKKLLEEDEEAYKRQFSRYIKLGITSDEMENIYEKAHEAIRNDPSPLAKKPRTKPTDQTKVKLWKAKKLTLATRKNKIQQRKRAILASETTQMQALMTLLKCYIGTGILSMPKAFSDSGYIFGIFGVILIGYLCNLCIHMLVQINELLMTKPEQIPCDYQELAQLSFEIGPKNLRKYGRKSKKLLTICLCLSQTGFCCAYALFIAKNLLQLMINLKIGYWQDDDVIYFLGLLLPIMIGLNFIKSIYHLSMGSMIANFVQWASLLIILYNLVTNIPYIGDRKPINYRLPQFVSTTAFTFEGITVTMPLYRSMKDRKSFAKPFGVLNMAILFVIILYSSVGFLGYLKYGDNVGASITFSLPNEPLYMAVQFMYAFAITFSYPIQMFVAIHLMWPTIQNYLIERKKPDVIINMADYLFRSLLVILTFILAASIPELDLIIELIGAFACTSVAIIIPTILHLIAFYERTDGFQRKWLIVKNTLILIFGFLVLCTGTYFSLQGIVERFQDRLQSSYDDVDDLLTPSFNNDNNITVVRMPFWFDKLINLTQIATTTMNITDQPLNQTLNL</sequence>
<dbReference type="GO" id="GO:0003735">
    <property type="term" value="F:structural constituent of ribosome"/>
    <property type="evidence" value="ECO:0007669"/>
    <property type="project" value="InterPro"/>
</dbReference>
<gene>
    <name evidence="18" type="primary">LOC113795075</name>
</gene>
<evidence type="ECO:0000256" key="13">
    <source>
        <dbReference type="ARBA" id="ARBA00035352"/>
    </source>
</evidence>
<evidence type="ECO:0000256" key="7">
    <source>
        <dbReference type="ARBA" id="ARBA00022730"/>
    </source>
</evidence>
<dbReference type="AlphaFoldDB" id="A0A6P6Y6Y8"/>
<dbReference type="PANTHER" id="PTHR23410:SF12">
    <property type="entry name" value="LARGE RIBOSOMAL SUBUNIT PROTEIN UL18"/>
    <property type="match status" value="1"/>
</dbReference>
<feature type="transmembrane region" description="Helical" evidence="14">
    <location>
        <begin position="621"/>
        <end position="638"/>
    </location>
</feature>
<dbReference type="GO" id="GO:0008097">
    <property type="term" value="F:5S rRNA binding"/>
    <property type="evidence" value="ECO:0007669"/>
    <property type="project" value="InterPro"/>
</dbReference>
<keyword evidence="17" id="KW-1185">Reference proteome</keyword>
<comment type="similarity">
    <text evidence="4">Belongs to the universal ribosomal protein uL18 family.</text>
</comment>
<dbReference type="Pfam" id="PF14204">
    <property type="entry name" value="Ribosomal_L18_c"/>
    <property type="match status" value="1"/>
</dbReference>
<feature type="transmembrane region" description="Helical" evidence="14">
    <location>
        <begin position="433"/>
        <end position="450"/>
    </location>
</feature>
<keyword evidence="8" id="KW-0689">Ribosomal protein</keyword>
<feature type="transmembrane region" description="Helical" evidence="14">
    <location>
        <begin position="328"/>
        <end position="350"/>
    </location>
</feature>
<dbReference type="CDD" id="cd00432">
    <property type="entry name" value="Ribosomal_L18_L5e"/>
    <property type="match status" value="1"/>
</dbReference>
<dbReference type="PANTHER" id="PTHR23410">
    <property type="entry name" value="RIBOSOMAL PROTEIN L5-RELATED"/>
    <property type="match status" value="1"/>
</dbReference>
<evidence type="ECO:0000256" key="6">
    <source>
        <dbReference type="ARBA" id="ARBA00022692"/>
    </source>
</evidence>
<evidence type="ECO:0000256" key="4">
    <source>
        <dbReference type="ARBA" id="ARBA00007116"/>
    </source>
</evidence>
<feature type="transmembrane region" description="Helical" evidence="14">
    <location>
        <begin position="498"/>
        <end position="516"/>
    </location>
</feature>
<dbReference type="Proteomes" id="UP000515146">
    <property type="component" value="Unplaced"/>
</dbReference>
<dbReference type="InterPro" id="IPR005485">
    <property type="entry name" value="Rbsml_uL18_euk_arch"/>
</dbReference>
<reference evidence="18" key="1">
    <citation type="submission" date="2025-08" db="UniProtKB">
        <authorList>
            <consortium name="RefSeq"/>
        </authorList>
    </citation>
    <scope>IDENTIFICATION</scope>
    <source>
        <strain evidence="18">Airmid</strain>
    </source>
</reference>
<evidence type="ECO:0000259" key="15">
    <source>
        <dbReference type="Pfam" id="PF01490"/>
    </source>
</evidence>
<keyword evidence="9 14" id="KW-1133">Transmembrane helix</keyword>
<feature type="transmembrane region" description="Helical" evidence="14">
    <location>
        <begin position="682"/>
        <end position="704"/>
    </location>
</feature>
<feature type="transmembrane region" description="Helical" evidence="14">
    <location>
        <begin position="462"/>
        <end position="486"/>
    </location>
</feature>
<keyword evidence="11" id="KW-0687">Ribonucleoprotein</keyword>
<dbReference type="SUPFAM" id="SSF53137">
    <property type="entry name" value="Translational machinery components"/>
    <property type="match status" value="1"/>
</dbReference>
<proteinExistence type="inferred from homology"/>
<feature type="transmembrane region" description="Helical" evidence="14">
    <location>
        <begin position="644"/>
        <end position="670"/>
    </location>
</feature>
<dbReference type="Pfam" id="PF01490">
    <property type="entry name" value="Aa_trans"/>
    <property type="match status" value="1"/>
</dbReference>
<evidence type="ECO:0000256" key="10">
    <source>
        <dbReference type="ARBA" id="ARBA00023136"/>
    </source>
</evidence>
<dbReference type="CTD" id="6125"/>
<keyword evidence="7" id="KW-0694">RNA-binding</keyword>
<dbReference type="Pfam" id="PF17144">
    <property type="entry name" value="Ribosomal_L5e"/>
    <property type="match status" value="1"/>
</dbReference>
<name>A0A6P6Y6Y8_DERPT</name>
<feature type="transmembrane region" description="Helical" evidence="14">
    <location>
        <begin position="392"/>
        <end position="413"/>
    </location>
</feature>
<dbReference type="RefSeq" id="XP_027201060.1">
    <property type="nucleotide sequence ID" value="XM_027345259.1"/>
</dbReference>
<evidence type="ECO:0000259" key="16">
    <source>
        <dbReference type="Pfam" id="PF14204"/>
    </source>
</evidence>
<organism evidence="17 18">
    <name type="scientific">Dermatophagoides pteronyssinus</name>
    <name type="common">European house dust mite</name>
    <dbReference type="NCBI Taxonomy" id="6956"/>
    <lineage>
        <taxon>Eukaryota</taxon>
        <taxon>Metazoa</taxon>
        <taxon>Ecdysozoa</taxon>
        <taxon>Arthropoda</taxon>
        <taxon>Chelicerata</taxon>
        <taxon>Arachnida</taxon>
        <taxon>Acari</taxon>
        <taxon>Acariformes</taxon>
        <taxon>Sarcoptiformes</taxon>
        <taxon>Astigmata</taxon>
        <taxon>Psoroptidia</taxon>
        <taxon>Analgoidea</taxon>
        <taxon>Pyroglyphidae</taxon>
        <taxon>Dermatophagoidinae</taxon>
        <taxon>Dermatophagoides</taxon>
    </lineage>
</organism>
<feature type="transmembrane region" description="Helical" evidence="14">
    <location>
        <begin position="528"/>
        <end position="551"/>
    </location>
</feature>
<evidence type="ECO:0000256" key="2">
    <source>
        <dbReference type="ARBA" id="ARBA00004370"/>
    </source>
</evidence>
<dbReference type="InterPro" id="IPR013057">
    <property type="entry name" value="AA_transpt_TM"/>
</dbReference>
<evidence type="ECO:0000313" key="17">
    <source>
        <dbReference type="Proteomes" id="UP000515146"/>
    </source>
</evidence>
<keyword evidence="6 14" id="KW-0812">Transmembrane</keyword>
<comment type="subcellular location">
    <subcellularLocation>
        <location evidence="3">Cytoplasm</location>
    </subcellularLocation>
    <subcellularLocation>
        <location evidence="2">Membrane</location>
    </subcellularLocation>
</comment>
<comment type="function">
    <text evidence="1">Component of the ribosome, a large ribonucleoprotein complex responsible for the synthesis of proteins in the cell. The small ribosomal subunit (SSU) binds messenger RNAs (mRNAs) and translates the encoded message by selecting cognate aminoacyl-transfer RNA (tRNA) molecules. The large subunit (LSU) contains the ribosomal catalytic site termed the peptidyl transferase center (PTC), which catalyzes the formation of peptide bonds, thereby polymerizing the amino acids delivered by tRNAs into a polypeptide chain. The nascent polypeptides leave the ribosome through a tunnel in the LSU and interact with protein factors that function in enzymatic processing, targeting, and the membrane insertion of nascent chains at the exit of the ribosomal tunnel.</text>
</comment>
<evidence type="ECO:0000256" key="9">
    <source>
        <dbReference type="ARBA" id="ARBA00022989"/>
    </source>
</evidence>
<dbReference type="InParanoid" id="A0A6P6Y6Y8"/>
<dbReference type="GO" id="GO:0006412">
    <property type="term" value="P:translation"/>
    <property type="evidence" value="ECO:0007669"/>
    <property type="project" value="InterPro"/>
</dbReference>
<dbReference type="GO" id="GO:0022625">
    <property type="term" value="C:cytosolic large ribosomal subunit"/>
    <property type="evidence" value="ECO:0007669"/>
    <property type="project" value="TreeGrafter"/>
</dbReference>
<evidence type="ECO:0000256" key="12">
    <source>
        <dbReference type="ARBA" id="ARBA00035197"/>
    </source>
</evidence>
<keyword evidence="7" id="KW-0699">rRNA-binding</keyword>
<dbReference type="OrthoDB" id="1618453at2759"/>